<keyword evidence="10" id="KW-1185">Reference proteome</keyword>
<evidence type="ECO:0000256" key="7">
    <source>
        <dbReference type="SAM" id="Phobius"/>
    </source>
</evidence>
<evidence type="ECO:0000256" key="5">
    <source>
        <dbReference type="ARBA" id="ARBA00023136"/>
    </source>
</evidence>
<dbReference type="GO" id="GO:0046839">
    <property type="term" value="P:phospholipid dephosphorylation"/>
    <property type="evidence" value="ECO:0007669"/>
    <property type="project" value="TreeGrafter"/>
</dbReference>
<name>A0AAJ0C673_9PEZI</name>
<evidence type="ECO:0000256" key="1">
    <source>
        <dbReference type="ARBA" id="ARBA00004141"/>
    </source>
</evidence>
<keyword evidence="5 7" id="KW-0472">Membrane</keyword>
<dbReference type="Gene3D" id="1.20.144.10">
    <property type="entry name" value="Phosphatidic acid phosphatase type 2/haloperoxidase"/>
    <property type="match status" value="2"/>
</dbReference>
<feature type="region of interest" description="Disordered" evidence="6">
    <location>
        <begin position="446"/>
        <end position="533"/>
    </location>
</feature>
<feature type="transmembrane region" description="Helical" evidence="7">
    <location>
        <begin position="240"/>
        <end position="260"/>
    </location>
</feature>
<dbReference type="InterPro" id="IPR036938">
    <property type="entry name" value="PAP2/HPO_sf"/>
</dbReference>
<evidence type="ECO:0000256" key="6">
    <source>
        <dbReference type="SAM" id="MobiDB-lite"/>
    </source>
</evidence>
<feature type="transmembrane region" description="Helical" evidence="7">
    <location>
        <begin position="372"/>
        <end position="390"/>
    </location>
</feature>
<evidence type="ECO:0000256" key="3">
    <source>
        <dbReference type="ARBA" id="ARBA00022692"/>
    </source>
</evidence>
<gene>
    <name evidence="9" type="ORF">QBC33DRAFT_319961</name>
</gene>
<evidence type="ECO:0000256" key="4">
    <source>
        <dbReference type="ARBA" id="ARBA00022989"/>
    </source>
</evidence>
<feature type="transmembrane region" description="Helical" evidence="7">
    <location>
        <begin position="103"/>
        <end position="126"/>
    </location>
</feature>
<dbReference type="GO" id="GO:0016020">
    <property type="term" value="C:membrane"/>
    <property type="evidence" value="ECO:0007669"/>
    <property type="project" value="UniProtKB-SubCell"/>
</dbReference>
<reference evidence="9" key="1">
    <citation type="submission" date="2023-06" db="EMBL/GenBank/DDBJ databases">
        <title>Genome-scale phylogeny and comparative genomics of the fungal order Sordariales.</title>
        <authorList>
            <consortium name="Lawrence Berkeley National Laboratory"/>
            <person name="Hensen N."/>
            <person name="Bonometti L."/>
            <person name="Westerberg I."/>
            <person name="Brannstrom I.O."/>
            <person name="Guillou S."/>
            <person name="Cros-Aarteil S."/>
            <person name="Calhoun S."/>
            <person name="Haridas S."/>
            <person name="Kuo A."/>
            <person name="Mondo S."/>
            <person name="Pangilinan J."/>
            <person name="Riley R."/>
            <person name="Labutti K."/>
            <person name="Andreopoulos B."/>
            <person name="Lipzen A."/>
            <person name="Chen C."/>
            <person name="Yanf M."/>
            <person name="Daum C."/>
            <person name="Ng V."/>
            <person name="Clum A."/>
            <person name="Steindorff A."/>
            <person name="Ohm R."/>
            <person name="Martin F."/>
            <person name="Silar P."/>
            <person name="Natvig D."/>
            <person name="Lalanne C."/>
            <person name="Gautier V."/>
            <person name="Ament-Velasquez S.L."/>
            <person name="Kruys A."/>
            <person name="Hutchinson M.I."/>
            <person name="Powell A.J."/>
            <person name="Barry K."/>
            <person name="Miller A.N."/>
            <person name="Grigoriev I.V."/>
            <person name="Debuchy R."/>
            <person name="Gladieux P."/>
            <person name="Thoren M.H."/>
            <person name="Johannesson H."/>
        </authorList>
    </citation>
    <scope>NUCLEOTIDE SEQUENCE</scope>
    <source>
        <strain evidence="9">8032-3</strain>
    </source>
</reference>
<protein>
    <submittedName>
        <fullName evidence="9">PAP2 domain-protein</fullName>
    </submittedName>
</protein>
<keyword evidence="3 7" id="KW-0812">Transmembrane</keyword>
<dbReference type="PANTHER" id="PTHR10165">
    <property type="entry name" value="LIPID PHOSPHATE PHOSPHATASE"/>
    <property type="match status" value="1"/>
</dbReference>
<dbReference type="InterPro" id="IPR000326">
    <property type="entry name" value="PAP2/HPO"/>
</dbReference>
<dbReference type="Proteomes" id="UP001244011">
    <property type="component" value="Unassembled WGS sequence"/>
</dbReference>
<comment type="caution">
    <text evidence="9">The sequence shown here is derived from an EMBL/GenBank/DDBJ whole genome shotgun (WGS) entry which is preliminary data.</text>
</comment>
<feature type="transmembrane region" description="Helical" evidence="7">
    <location>
        <begin position="146"/>
        <end position="165"/>
    </location>
</feature>
<feature type="compositionally biased region" description="Gly residues" evidence="6">
    <location>
        <begin position="454"/>
        <end position="467"/>
    </location>
</feature>
<sequence>MPDDGLATPFIPAKSPYVQIHAHPGPHSYSRMKSLDSARHVPDRRHKKGGWVLVASYVFDWIILVVFGVVGLLLGQMTPNKRPFSLEDPNISFPFTVDETVPASIAFVANTAAPIVIIIIIALVFVPGATVPRGTPKSLIWRRKLWELHIGLLGLGLSVIAAFFITNGMKNMFGKPRPDLLSRCQPDLANLSKYIVGGIANVSSNGQLVSGDICKNPDKAFLDDGFRSYPSGHSSSSAAGLLYLSLFIASKFAITLPFIAPPGYSDASFAAFPSRLPRNNSSFRGGNRSDSAGGESYELSDRSAVRNERLAIPADPSLHTRMAMHTTAVAAVRRQAASPPLYLLGLCVLPTFGAVFIAGSRWFDFRHHGFDILFGFLIGTATAIFAFRYYHLPIAQGAGWAWGPRSRDKAFWAGIGSFSYATDRMRLEDDDDDVHLVAAAAVRPGDEEEAIESVGGGGAGTGTGWGPGEERPVGRRPSPPAGPGEVAPGRREDDRFGTAPGQDDGRFGMAHGREESRFATAPAEEEGRFGTAY</sequence>
<dbReference type="GO" id="GO:0006644">
    <property type="term" value="P:phospholipid metabolic process"/>
    <property type="evidence" value="ECO:0007669"/>
    <property type="project" value="InterPro"/>
</dbReference>
<dbReference type="SMART" id="SM00014">
    <property type="entry name" value="acidPPc"/>
    <property type="match status" value="1"/>
</dbReference>
<dbReference type="InterPro" id="IPR043216">
    <property type="entry name" value="PAP-like"/>
</dbReference>
<feature type="compositionally biased region" description="Polar residues" evidence="6">
    <location>
        <begin position="281"/>
        <end position="290"/>
    </location>
</feature>
<dbReference type="GeneID" id="85306766"/>
<comment type="subcellular location">
    <subcellularLocation>
        <location evidence="1">Membrane</location>
        <topology evidence="1">Multi-pass membrane protein</topology>
    </subcellularLocation>
</comment>
<feature type="compositionally biased region" description="Basic and acidic residues" evidence="6">
    <location>
        <begin position="503"/>
        <end position="517"/>
    </location>
</feature>
<dbReference type="EMBL" id="MU839002">
    <property type="protein sequence ID" value="KAK1769444.1"/>
    <property type="molecule type" value="Genomic_DNA"/>
</dbReference>
<dbReference type="RefSeq" id="XP_060285657.1">
    <property type="nucleotide sequence ID" value="XM_060423579.1"/>
</dbReference>
<accession>A0AAJ0C673</accession>
<dbReference type="Pfam" id="PF01569">
    <property type="entry name" value="PAP2"/>
    <property type="match status" value="2"/>
</dbReference>
<evidence type="ECO:0000256" key="2">
    <source>
        <dbReference type="ARBA" id="ARBA00008816"/>
    </source>
</evidence>
<proteinExistence type="inferred from homology"/>
<dbReference type="GO" id="GO:0008195">
    <property type="term" value="F:phosphatidate phosphatase activity"/>
    <property type="evidence" value="ECO:0007669"/>
    <property type="project" value="TreeGrafter"/>
</dbReference>
<organism evidence="9 10">
    <name type="scientific">Phialemonium atrogriseum</name>
    <dbReference type="NCBI Taxonomy" id="1093897"/>
    <lineage>
        <taxon>Eukaryota</taxon>
        <taxon>Fungi</taxon>
        <taxon>Dikarya</taxon>
        <taxon>Ascomycota</taxon>
        <taxon>Pezizomycotina</taxon>
        <taxon>Sordariomycetes</taxon>
        <taxon>Sordariomycetidae</taxon>
        <taxon>Cephalothecales</taxon>
        <taxon>Cephalothecaceae</taxon>
        <taxon>Phialemonium</taxon>
    </lineage>
</organism>
<dbReference type="PANTHER" id="PTHR10165:SF154">
    <property type="entry name" value="PAP2 DOMAIN PROTEIN (AFU_ORTHOLOGUE AFUA_1G09730)"/>
    <property type="match status" value="1"/>
</dbReference>
<evidence type="ECO:0000313" key="9">
    <source>
        <dbReference type="EMBL" id="KAK1769444.1"/>
    </source>
</evidence>
<feature type="transmembrane region" description="Helical" evidence="7">
    <location>
        <begin position="341"/>
        <end position="360"/>
    </location>
</feature>
<comment type="similarity">
    <text evidence="2">Belongs to the PA-phosphatase related phosphoesterase family.</text>
</comment>
<feature type="domain" description="Phosphatidic acid phosphatase type 2/haloperoxidase" evidence="8">
    <location>
        <begin position="150"/>
        <end position="275"/>
    </location>
</feature>
<evidence type="ECO:0000259" key="8">
    <source>
        <dbReference type="SMART" id="SM00014"/>
    </source>
</evidence>
<keyword evidence="4 7" id="KW-1133">Transmembrane helix</keyword>
<dbReference type="SUPFAM" id="SSF48317">
    <property type="entry name" value="Acid phosphatase/Vanadium-dependent haloperoxidase"/>
    <property type="match status" value="2"/>
</dbReference>
<feature type="transmembrane region" description="Helical" evidence="7">
    <location>
        <begin position="49"/>
        <end position="74"/>
    </location>
</feature>
<feature type="region of interest" description="Disordered" evidence="6">
    <location>
        <begin position="281"/>
        <end position="302"/>
    </location>
</feature>
<evidence type="ECO:0000313" key="10">
    <source>
        <dbReference type="Proteomes" id="UP001244011"/>
    </source>
</evidence>
<dbReference type="AlphaFoldDB" id="A0AAJ0C673"/>